<accession>A0A5C5VTS0</accession>
<evidence type="ECO:0000313" key="3">
    <source>
        <dbReference type="Proteomes" id="UP000318995"/>
    </source>
</evidence>
<evidence type="ECO:0000313" key="2">
    <source>
        <dbReference type="EMBL" id="TWT41537.1"/>
    </source>
</evidence>
<dbReference type="EMBL" id="SJPH01000008">
    <property type="protein sequence ID" value="TWT41537.1"/>
    <property type="molecule type" value="Genomic_DNA"/>
</dbReference>
<evidence type="ECO:0000256" key="1">
    <source>
        <dbReference type="SAM" id="MobiDB-lite"/>
    </source>
</evidence>
<dbReference type="Proteomes" id="UP000318995">
    <property type="component" value="Unassembled WGS sequence"/>
</dbReference>
<proteinExistence type="predicted"/>
<reference evidence="2 3" key="1">
    <citation type="submission" date="2019-02" db="EMBL/GenBank/DDBJ databases">
        <title>Deep-cultivation of Planctomycetes and their phenomic and genomic characterization uncovers novel biology.</title>
        <authorList>
            <person name="Wiegand S."/>
            <person name="Jogler M."/>
            <person name="Boedeker C."/>
            <person name="Pinto D."/>
            <person name="Vollmers J."/>
            <person name="Rivas-Marin E."/>
            <person name="Kohn T."/>
            <person name="Peeters S.H."/>
            <person name="Heuer A."/>
            <person name="Rast P."/>
            <person name="Oberbeckmann S."/>
            <person name="Bunk B."/>
            <person name="Jeske O."/>
            <person name="Meyerdierks A."/>
            <person name="Storesund J.E."/>
            <person name="Kallscheuer N."/>
            <person name="Luecker S."/>
            <person name="Lage O.M."/>
            <person name="Pohl T."/>
            <person name="Merkel B.J."/>
            <person name="Hornburger P."/>
            <person name="Mueller R.-W."/>
            <person name="Bruemmer F."/>
            <person name="Labrenz M."/>
            <person name="Spormann A.M."/>
            <person name="Op Den Camp H."/>
            <person name="Overmann J."/>
            <person name="Amann R."/>
            <person name="Jetten M.S.M."/>
            <person name="Mascher T."/>
            <person name="Medema M.H."/>
            <person name="Devos D.P."/>
            <person name="Kaster A.-K."/>
            <person name="Ovreas L."/>
            <person name="Rohde M."/>
            <person name="Galperin M.Y."/>
            <person name="Jogler C."/>
        </authorList>
    </citation>
    <scope>NUCLEOTIDE SEQUENCE [LARGE SCALE GENOMIC DNA]</scope>
    <source>
        <strain evidence="2 3">Pla111</strain>
    </source>
</reference>
<feature type="compositionally biased region" description="Low complexity" evidence="1">
    <location>
        <begin position="165"/>
        <end position="179"/>
    </location>
</feature>
<dbReference type="RefSeq" id="WP_146575126.1">
    <property type="nucleotide sequence ID" value="NZ_SJPH01000008.1"/>
</dbReference>
<comment type="caution">
    <text evidence="2">The sequence shown here is derived from an EMBL/GenBank/DDBJ whole genome shotgun (WGS) entry which is preliminary data.</text>
</comment>
<feature type="region of interest" description="Disordered" evidence="1">
    <location>
        <begin position="155"/>
        <end position="210"/>
    </location>
</feature>
<dbReference type="AlphaFoldDB" id="A0A5C5VTS0"/>
<gene>
    <name evidence="2" type="ORF">Pla111_29140</name>
</gene>
<feature type="compositionally biased region" description="Basic and acidic residues" evidence="1">
    <location>
        <begin position="155"/>
        <end position="164"/>
    </location>
</feature>
<keyword evidence="3" id="KW-1185">Reference proteome</keyword>
<feature type="compositionally biased region" description="Acidic residues" evidence="1">
    <location>
        <begin position="183"/>
        <end position="197"/>
    </location>
</feature>
<organism evidence="2 3">
    <name type="scientific">Botrimarina hoheduenensis</name>
    <dbReference type="NCBI Taxonomy" id="2528000"/>
    <lineage>
        <taxon>Bacteria</taxon>
        <taxon>Pseudomonadati</taxon>
        <taxon>Planctomycetota</taxon>
        <taxon>Planctomycetia</taxon>
        <taxon>Pirellulales</taxon>
        <taxon>Lacipirellulaceae</taxon>
        <taxon>Botrimarina</taxon>
    </lineage>
</organism>
<sequence>MNPSSLAARLTALVAVTTLCLLGCSKGPQGPQVTADAFPRAFRAVEEMCDEILSACEAGKPAEAHNALHQVSKRFNAVQTVAQVVKMPGEVGDQIEAKLMKLEAGLSKIDASLHDDPKATIDAEVVASLRETLSSLRQGLPTEVTAELMKLDTQAAEREAKRAASAEQASSEAKSQTESDPLPPEEDTAPIDTDDTPDASLDTVPSTTAN</sequence>
<protein>
    <submittedName>
        <fullName evidence="2">Uncharacterized protein</fullName>
    </submittedName>
</protein>
<name>A0A5C5VTS0_9BACT</name>